<reference evidence="4 5" key="1">
    <citation type="submission" date="2012-05" db="EMBL/GenBank/DDBJ databases">
        <authorList>
            <person name="Weinstock G."/>
            <person name="Sodergren E."/>
            <person name="Lobos E.A."/>
            <person name="Fulton L."/>
            <person name="Fulton R."/>
            <person name="Courtney L."/>
            <person name="Fronick C."/>
            <person name="O'Laughlin M."/>
            <person name="Godfrey J."/>
            <person name="Wilson R.M."/>
            <person name="Miner T."/>
            <person name="Farmer C."/>
            <person name="Delehaunty K."/>
            <person name="Cordes M."/>
            <person name="Minx P."/>
            <person name="Tomlinson C."/>
            <person name="Chen J."/>
            <person name="Wollam A."/>
            <person name="Pepin K.H."/>
            <person name="Bhonagiri V."/>
            <person name="Zhang X."/>
            <person name="Suruliraj S."/>
            <person name="Warren W."/>
            <person name="Mitreva M."/>
            <person name="Mardis E.R."/>
            <person name="Wilson R.K."/>
        </authorList>
    </citation>
    <scope>NUCLEOTIDE SEQUENCE [LARGE SCALE GENOMIC DNA]</scope>
    <source>
        <strain evidence="4 5">F0055</strain>
    </source>
</reference>
<evidence type="ECO:0000259" key="2">
    <source>
        <dbReference type="Pfam" id="PF07075"/>
    </source>
</evidence>
<accession>L1NCI8</accession>
<gene>
    <name evidence="4" type="ORF">HMPREF9151_01164</name>
</gene>
<dbReference type="HOGENOM" id="CLU_033227_0_0_10"/>
<dbReference type="STRING" id="1127699.HMPREF9151_01164"/>
<dbReference type="PATRIC" id="fig|1127699.3.peg.1073"/>
<dbReference type="AlphaFoldDB" id="L1NCI8"/>
<feature type="domain" description="Peptidoglycan beta-N-acetylmuramidase NamZ N-terminal" evidence="2">
    <location>
        <begin position="44"/>
        <end position="244"/>
    </location>
</feature>
<dbReference type="Gene3D" id="3.90.1150.140">
    <property type="match status" value="1"/>
</dbReference>
<protein>
    <recommendedName>
        <fullName evidence="6">DUF1343 domain-containing protein</fullName>
    </recommendedName>
</protein>
<dbReference type="InterPro" id="IPR048502">
    <property type="entry name" value="NamZ_N"/>
</dbReference>
<dbReference type="PANTHER" id="PTHR42915">
    <property type="entry name" value="HYPOTHETICAL 460 KDA PROTEIN IN FEUA-SIGW INTERGENIC REGION [PRECURSOR]"/>
    <property type="match status" value="1"/>
</dbReference>
<evidence type="ECO:0000256" key="1">
    <source>
        <dbReference type="SAM" id="SignalP"/>
    </source>
</evidence>
<dbReference type="OrthoDB" id="9801061at2"/>
<keyword evidence="5" id="KW-1185">Reference proteome</keyword>
<organism evidence="4 5">
    <name type="scientific">Hoylesella saccharolytica F0055</name>
    <dbReference type="NCBI Taxonomy" id="1127699"/>
    <lineage>
        <taxon>Bacteria</taxon>
        <taxon>Pseudomonadati</taxon>
        <taxon>Bacteroidota</taxon>
        <taxon>Bacteroidia</taxon>
        <taxon>Bacteroidales</taxon>
        <taxon>Prevotellaceae</taxon>
        <taxon>Hoylesella</taxon>
    </lineage>
</organism>
<feature type="domain" description="Peptidoglycan beta-N-acetylmuramidase NamZ C-terminal" evidence="3">
    <location>
        <begin position="247"/>
        <end position="387"/>
    </location>
</feature>
<evidence type="ECO:0000313" key="4">
    <source>
        <dbReference type="EMBL" id="EKY00995.1"/>
    </source>
</evidence>
<evidence type="ECO:0008006" key="6">
    <source>
        <dbReference type="Google" id="ProtNLM"/>
    </source>
</evidence>
<name>L1NCI8_9BACT</name>
<comment type="caution">
    <text evidence="4">The sequence shown here is derived from an EMBL/GenBank/DDBJ whole genome shotgun (WGS) entry which is preliminary data.</text>
</comment>
<keyword evidence="1" id="KW-0732">Signal</keyword>
<dbReference type="Proteomes" id="UP000010433">
    <property type="component" value="Unassembled WGS sequence"/>
</dbReference>
<dbReference type="Pfam" id="PF07075">
    <property type="entry name" value="NamZ_N"/>
    <property type="match status" value="1"/>
</dbReference>
<dbReference type="PANTHER" id="PTHR42915:SF1">
    <property type="entry name" value="PEPTIDOGLYCAN BETA-N-ACETYLMURAMIDASE NAMZ"/>
    <property type="match status" value="1"/>
</dbReference>
<dbReference type="InterPro" id="IPR008302">
    <property type="entry name" value="NamZ"/>
</dbReference>
<dbReference type="RefSeq" id="WP_009162379.1">
    <property type="nucleotide sequence ID" value="NZ_KB290994.1"/>
</dbReference>
<evidence type="ECO:0000313" key="5">
    <source>
        <dbReference type="Proteomes" id="UP000010433"/>
    </source>
</evidence>
<feature type="signal peptide" evidence="1">
    <location>
        <begin position="1"/>
        <end position="22"/>
    </location>
</feature>
<evidence type="ECO:0000259" key="3">
    <source>
        <dbReference type="Pfam" id="PF20732"/>
    </source>
</evidence>
<dbReference type="GO" id="GO:0033922">
    <property type="term" value="F:peptidoglycan beta-N-acetylmuramidase activity"/>
    <property type="evidence" value="ECO:0007669"/>
    <property type="project" value="InterPro"/>
</dbReference>
<dbReference type="Gene3D" id="3.40.50.12170">
    <property type="entry name" value="Uncharacterised protein PF07075, DUF1343"/>
    <property type="match status" value="1"/>
</dbReference>
<dbReference type="EMBL" id="AMEP01000081">
    <property type="protein sequence ID" value="EKY00995.1"/>
    <property type="molecule type" value="Genomic_DNA"/>
</dbReference>
<dbReference type="InterPro" id="IPR048503">
    <property type="entry name" value="NamZ_C"/>
</dbReference>
<feature type="chain" id="PRO_5003954419" description="DUF1343 domain-containing protein" evidence="1">
    <location>
        <begin position="23"/>
        <end position="389"/>
    </location>
</feature>
<proteinExistence type="predicted"/>
<dbReference type="PIRSF" id="PIRSF016719">
    <property type="entry name" value="UCP016719"/>
    <property type="match status" value="1"/>
</dbReference>
<dbReference type="Pfam" id="PF20732">
    <property type="entry name" value="NamZ_C"/>
    <property type="match status" value="1"/>
</dbReference>
<sequence length="389" mass="43789">MKKLLFLFVYICLAAPCSKAQNADVQNGSERFEVYLNSLKGKRVALFSNHTGMVGNKHLLDVLLEKGIKVVAVFSPEHGFRGNADAGEHVNNSVDKQTGIPIYSLYNGKEGKSDEQLLRKIDVLAVDIQDVGLRFYTYYISMLRLMNVCAKTRTRVLVLDRPNPNGFYVDGPLLDMRYKSGVGALPIPVVHGMTLGELAGMINGEGWLEEGRKCRLTVVPCANYTHQTRYHLPIAPSPNLPNMQAVYLYPSICLFEGTPVSLGRGTSLPFQQFGHPDMTGYSHRFTPRSRAGAKNPPQLDKVCYGVDLSQMSSEEVQQRGLDLSYIINAYRNLSIGNRFFTPFFEKLIGVDYVRKMIEEGKSAAEIKNKWQTDVEQFKVRRRPYLLYAE</sequence>